<feature type="region of interest" description="Disordered" evidence="1">
    <location>
        <begin position="161"/>
        <end position="189"/>
    </location>
</feature>
<dbReference type="AlphaFoldDB" id="A0A3Q3BD75"/>
<reference evidence="2" key="2">
    <citation type="submission" date="2025-09" db="UniProtKB">
        <authorList>
            <consortium name="Ensembl"/>
        </authorList>
    </citation>
    <scope>IDENTIFICATION</scope>
</reference>
<reference evidence="2" key="1">
    <citation type="submission" date="2025-08" db="UniProtKB">
        <authorList>
            <consortium name="Ensembl"/>
        </authorList>
    </citation>
    <scope>IDENTIFICATION</scope>
</reference>
<evidence type="ECO:0000313" key="2">
    <source>
        <dbReference type="Ensembl" id="ENSKMAP00000027988.1"/>
    </source>
</evidence>
<dbReference type="STRING" id="37003.ENSKMAP00000027988"/>
<proteinExistence type="predicted"/>
<dbReference type="GO" id="GO:0019902">
    <property type="term" value="F:phosphatase binding"/>
    <property type="evidence" value="ECO:0007669"/>
    <property type="project" value="TreeGrafter"/>
</dbReference>
<dbReference type="Ensembl" id="ENSKMAT00000028341.1">
    <property type="protein sequence ID" value="ENSKMAP00000027988.1"/>
    <property type="gene ID" value="ENSKMAG00000020769.1"/>
</dbReference>
<dbReference type="OMA" id="NISIDHY"/>
<organism evidence="2 3">
    <name type="scientific">Kryptolebias marmoratus</name>
    <name type="common">Mangrove killifish</name>
    <name type="synonym">Rivulus marmoratus</name>
    <dbReference type="NCBI Taxonomy" id="37003"/>
    <lineage>
        <taxon>Eukaryota</taxon>
        <taxon>Metazoa</taxon>
        <taxon>Chordata</taxon>
        <taxon>Craniata</taxon>
        <taxon>Vertebrata</taxon>
        <taxon>Euteleostomi</taxon>
        <taxon>Actinopterygii</taxon>
        <taxon>Neopterygii</taxon>
        <taxon>Teleostei</taxon>
        <taxon>Neoteleostei</taxon>
        <taxon>Acanthomorphata</taxon>
        <taxon>Ovalentaria</taxon>
        <taxon>Atherinomorphae</taxon>
        <taxon>Cyprinodontiformes</taxon>
        <taxon>Rivulidae</taxon>
        <taxon>Kryptolebias</taxon>
    </lineage>
</organism>
<dbReference type="Proteomes" id="UP000264800">
    <property type="component" value="Unplaced"/>
</dbReference>
<evidence type="ECO:0000313" key="3">
    <source>
        <dbReference type="Proteomes" id="UP000264800"/>
    </source>
</evidence>
<dbReference type="Pfam" id="PF15691">
    <property type="entry name" value="PPP1R32"/>
    <property type="match status" value="2"/>
</dbReference>
<feature type="compositionally biased region" description="Polar residues" evidence="1">
    <location>
        <begin position="161"/>
        <end position="170"/>
    </location>
</feature>
<feature type="compositionally biased region" description="Low complexity" evidence="1">
    <location>
        <begin position="64"/>
        <end position="77"/>
    </location>
</feature>
<sequence>MSSRGAADGLRFTSCLGRSAATGFTSNRRPAVYHRPGSDRTDTPQLGLLLSDILVSQTERHFQPSGGPRRSGPLPSLTTPPRGSGSHQPRTPSRTGPSEDKSEYQSLFVPHRLTPSVGLDRGIVGKKGETGFTEGAELQLNTFQEKRIGSSSRLFQSFQAEPRQTSSSVMRTDFPSPFPPQGTGAIPGLSALSCRETGFTRGASAPLSHPVSPRSAPRLRLLAGIRARG</sequence>
<feature type="compositionally biased region" description="Polar residues" evidence="1">
    <location>
        <begin position="79"/>
        <end position="96"/>
    </location>
</feature>
<accession>A0A3Q3BD75</accession>
<keyword evidence="3" id="KW-1185">Reference proteome</keyword>
<feature type="region of interest" description="Disordered" evidence="1">
    <location>
        <begin position="1"/>
        <end position="103"/>
    </location>
</feature>
<dbReference type="GeneTree" id="ENSGT00730000113054"/>
<dbReference type="PANTHER" id="PTHR34349">
    <property type="entry name" value="PROTEIN PHOSPHATASE 1 REGULATORY SUBUNIT 32"/>
    <property type="match status" value="1"/>
</dbReference>
<name>A0A3Q3BD75_KRYMA</name>
<dbReference type="InterPro" id="IPR031410">
    <property type="entry name" value="SAXO4"/>
</dbReference>
<evidence type="ECO:0000256" key="1">
    <source>
        <dbReference type="SAM" id="MobiDB-lite"/>
    </source>
</evidence>
<dbReference type="PANTHER" id="PTHR34349:SF1">
    <property type="entry name" value="PROTEIN PHOSPHATASE 1 REGULATORY SUBUNIT 32"/>
    <property type="match status" value="1"/>
</dbReference>
<protein>
    <submittedName>
        <fullName evidence="2">Protein phosphatase 1 regulatory subunit 32-like</fullName>
    </submittedName>
</protein>